<keyword evidence="3" id="KW-1185">Reference proteome</keyword>
<feature type="signal peptide" evidence="1">
    <location>
        <begin position="1"/>
        <end position="22"/>
    </location>
</feature>
<name>A0ABS6SGY4_9SPHN</name>
<evidence type="ECO:0000256" key="1">
    <source>
        <dbReference type="SAM" id="SignalP"/>
    </source>
</evidence>
<protein>
    <recommendedName>
        <fullName evidence="4">Secreted protein</fullName>
    </recommendedName>
</protein>
<evidence type="ECO:0000313" key="3">
    <source>
        <dbReference type="Proteomes" id="UP000722336"/>
    </source>
</evidence>
<feature type="chain" id="PRO_5045089637" description="Secreted protein" evidence="1">
    <location>
        <begin position="23"/>
        <end position="87"/>
    </location>
</feature>
<keyword evidence="1" id="KW-0732">Signal</keyword>
<proteinExistence type="predicted"/>
<reference evidence="2 3" key="1">
    <citation type="submission" date="2021-04" db="EMBL/GenBank/DDBJ databases">
        <authorList>
            <person name="Pira H."/>
            <person name="Risdian C."/>
            <person name="Wink J."/>
        </authorList>
    </citation>
    <scope>NUCLEOTIDE SEQUENCE [LARGE SCALE GENOMIC DNA]</scope>
    <source>
        <strain evidence="2 3">WHA3</strain>
    </source>
</reference>
<evidence type="ECO:0008006" key="4">
    <source>
        <dbReference type="Google" id="ProtNLM"/>
    </source>
</evidence>
<accession>A0ABS6SGY4</accession>
<dbReference type="EMBL" id="JAGSPA010000004">
    <property type="protein sequence ID" value="MBV7257679.1"/>
    <property type="molecule type" value="Genomic_DNA"/>
</dbReference>
<comment type="caution">
    <text evidence="2">The sequence shown here is derived from an EMBL/GenBank/DDBJ whole genome shotgun (WGS) entry which is preliminary data.</text>
</comment>
<dbReference type="Proteomes" id="UP000722336">
    <property type="component" value="Unassembled WGS sequence"/>
</dbReference>
<sequence length="87" mass="9848">MITEYLCAAALSISVLPVSVHAADQIVSDDSAKEERVCRRQQPEIGSRIAKKPVCRTAEEWAEIDRAHSDEHGRWERNRRSMGTIDN</sequence>
<gene>
    <name evidence="2" type="ORF">KCG44_12875</name>
</gene>
<evidence type="ECO:0000313" key="2">
    <source>
        <dbReference type="EMBL" id="MBV7257679.1"/>
    </source>
</evidence>
<dbReference type="RefSeq" id="WP_218446514.1">
    <property type="nucleotide sequence ID" value="NZ_JAGSPA010000004.1"/>
</dbReference>
<organism evidence="2 3">
    <name type="scientific">Pacificimonas pallii</name>
    <dbReference type="NCBI Taxonomy" id="2827236"/>
    <lineage>
        <taxon>Bacteria</taxon>
        <taxon>Pseudomonadati</taxon>
        <taxon>Pseudomonadota</taxon>
        <taxon>Alphaproteobacteria</taxon>
        <taxon>Sphingomonadales</taxon>
        <taxon>Sphingosinicellaceae</taxon>
        <taxon>Pacificimonas</taxon>
    </lineage>
</organism>